<feature type="region of interest" description="Disordered" evidence="1">
    <location>
        <begin position="26"/>
        <end position="187"/>
    </location>
</feature>
<feature type="compositionally biased region" description="Acidic residues" evidence="1">
    <location>
        <begin position="332"/>
        <end position="354"/>
    </location>
</feature>
<gene>
    <name evidence="2" type="ORF">SCLCIDRAFT_31900</name>
</gene>
<dbReference type="AlphaFoldDB" id="A0A0C3DBC6"/>
<dbReference type="Proteomes" id="UP000053989">
    <property type="component" value="Unassembled WGS sequence"/>
</dbReference>
<protein>
    <submittedName>
        <fullName evidence="2">Uncharacterized protein</fullName>
    </submittedName>
</protein>
<evidence type="ECO:0000313" key="3">
    <source>
        <dbReference type="Proteomes" id="UP000053989"/>
    </source>
</evidence>
<name>A0A0C3DBC6_9AGAM</name>
<feature type="compositionally biased region" description="Basic and acidic residues" evidence="1">
    <location>
        <begin position="52"/>
        <end position="158"/>
    </location>
</feature>
<feature type="region of interest" description="Disordered" evidence="1">
    <location>
        <begin position="328"/>
        <end position="371"/>
    </location>
</feature>
<dbReference type="HOGENOM" id="CLU_063511_1_0_1"/>
<feature type="compositionally biased region" description="Basic and acidic residues" evidence="1">
    <location>
        <begin position="355"/>
        <end position="371"/>
    </location>
</feature>
<dbReference type="InParanoid" id="A0A0C3DBC6"/>
<sequence>MSAPPKPNTPAPSTSKRDWVQATMDKLKSGLDDEPEVYDAKVGERKRHRQAKKEVKEKEARECQQREEAERRAREEAATVQRQEEADRWVREERQAKEERERQEKEAAVHREAAIKKATEMAEKRAQGDMEERQAEAAKKVRAAEETVRQREEAEASKQKSVATKKRAREENAAARPSGMLGPRLRTGAKCKWDPENKRQRACMQCARHKEKCEWPEVVGSVSGSRSGDMKGKRKAVAMSPRAGEKKKHVKKLATKVVDSNVEIVAKPSDASGSGSGSGHALLQHMDRLILAVENLTEAQWYTASACAVSGMVVGTLVDECNFLRFKGVGPGEEDKEEETDTEAVDQEEVEQEVAELRKEVLEPRPSDDEM</sequence>
<accession>A0A0C3DBC6</accession>
<dbReference type="STRING" id="1036808.A0A0C3DBC6"/>
<reference evidence="3" key="2">
    <citation type="submission" date="2015-01" db="EMBL/GenBank/DDBJ databases">
        <title>Evolutionary Origins and Diversification of the Mycorrhizal Mutualists.</title>
        <authorList>
            <consortium name="DOE Joint Genome Institute"/>
            <consortium name="Mycorrhizal Genomics Consortium"/>
            <person name="Kohler A."/>
            <person name="Kuo A."/>
            <person name="Nagy L.G."/>
            <person name="Floudas D."/>
            <person name="Copeland A."/>
            <person name="Barry K.W."/>
            <person name="Cichocki N."/>
            <person name="Veneault-Fourrey C."/>
            <person name="LaButti K."/>
            <person name="Lindquist E.A."/>
            <person name="Lipzen A."/>
            <person name="Lundell T."/>
            <person name="Morin E."/>
            <person name="Murat C."/>
            <person name="Riley R."/>
            <person name="Ohm R."/>
            <person name="Sun H."/>
            <person name="Tunlid A."/>
            <person name="Henrissat B."/>
            <person name="Grigoriev I.V."/>
            <person name="Hibbett D.S."/>
            <person name="Martin F."/>
        </authorList>
    </citation>
    <scope>NUCLEOTIDE SEQUENCE [LARGE SCALE GENOMIC DNA]</scope>
    <source>
        <strain evidence="3">Foug A</strain>
    </source>
</reference>
<keyword evidence="3" id="KW-1185">Reference proteome</keyword>
<evidence type="ECO:0000256" key="1">
    <source>
        <dbReference type="SAM" id="MobiDB-lite"/>
    </source>
</evidence>
<reference evidence="2 3" key="1">
    <citation type="submission" date="2014-04" db="EMBL/GenBank/DDBJ databases">
        <authorList>
            <consortium name="DOE Joint Genome Institute"/>
            <person name="Kuo A."/>
            <person name="Kohler A."/>
            <person name="Nagy L.G."/>
            <person name="Floudas D."/>
            <person name="Copeland A."/>
            <person name="Barry K.W."/>
            <person name="Cichocki N."/>
            <person name="Veneault-Fourrey C."/>
            <person name="LaButti K."/>
            <person name="Lindquist E.A."/>
            <person name="Lipzen A."/>
            <person name="Lundell T."/>
            <person name="Morin E."/>
            <person name="Murat C."/>
            <person name="Sun H."/>
            <person name="Tunlid A."/>
            <person name="Henrissat B."/>
            <person name="Grigoriev I.V."/>
            <person name="Hibbett D.S."/>
            <person name="Martin F."/>
            <person name="Nordberg H.P."/>
            <person name="Cantor M.N."/>
            <person name="Hua S.X."/>
        </authorList>
    </citation>
    <scope>NUCLEOTIDE SEQUENCE [LARGE SCALE GENOMIC DNA]</scope>
    <source>
        <strain evidence="2 3">Foug A</strain>
    </source>
</reference>
<feature type="region of interest" description="Disordered" evidence="1">
    <location>
        <begin position="220"/>
        <end position="252"/>
    </location>
</feature>
<proteinExistence type="predicted"/>
<evidence type="ECO:0000313" key="2">
    <source>
        <dbReference type="EMBL" id="KIM53421.1"/>
    </source>
</evidence>
<dbReference type="EMBL" id="KN822181">
    <property type="protein sequence ID" value="KIM53421.1"/>
    <property type="molecule type" value="Genomic_DNA"/>
</dbReference>
<organism evidence="2 3">
    <name type="scientific">Scleroderma citrinum Foug A</name>
    <dbReference type="NCBI Taxonomy" id="1036808"/>
    <lineage>
        <taxon>Eukaryota</taxon>
        <taxon>Fungi</taxon>
        <taxon>Dikarya</taxon>
        <taxon>Basidiomycota</taxon>
        <taxon>Agaricomycotina</taxon>
        <taxon>Agaricomycetes</taxon>
        <taxon>Agaricomycetidae</taxon>
        <taxon>Boletales</taxon>
        <taxon>Sclerodermatineae</taxon>
        <taxon>Sclerodermataceae</taxon>
        <taxon>Scleroderma</taxon>
    </lineage>
</organism>